<comment type="caution">
    <text evidence="1">The sequence shown here is derived from an EMBL/GenBank/DDBJ whole genome shotgun (WGS) entry which is preliminary data.</text>
</comment>
<sequence length="76" mass="8335">MDAASIFFPRQMFNSFATWIGASVSSAFFSSLDRFSCVNVAASDGEEDEVLEDSMDHQLRVVNSSNANLDENLPPV</sequence>
<dbReference type="OrthoDB" id="1138139at2759"/>
<proteinExistence type="predicted"/>
<name>A0A833VVY5_9POAL</name>
<reference evidence="1" key="1">
    <citation type="submission" date="2020-01" db="EMBL/GenBank/DDBJ databases">
        <title>Genome sequence of Kobresia littledalei, the first chromosome-level genome in the family Cyperaceae.</title>
        <authorList>
            <person name="Qu G."/>
        </authorList>
    </citation>
    <scope>NUCLEOTIDE SEQUENCE</scope>
    <source>
        <strain evidence="1">C.B.Clarke</strain>
        <tissue evidence="1">Leaf</tissue>
    </source>
</reference>
<organism evidence="1 2">
    <name type="scientific">Carex littledalei</name>
    <dbReference type="NCBI Taxonomy" id="544730"/>
    <lineage>
        <taxon>Eukaryota</taxon>
        <taxon>Viridiplantae</taxon>
        <taxon>Streptophyta</taxon>
        <taxon>Embryophyta</taxon>
        <taxon>Tracheophyta</taxon>
        <taxon>Spermatophyta</taxon>
        <taxon>Magnoliopsida</taxon>
        <taxon>Liliopsida</taxon>
        <taxon>Poales</taxon>
        <taxon>Cyperaceae</taxon>
        <taxon>Cyperoideae</taxon>
        <taxon>Cariceae</taxon>
        <taxon>Carex</taxon>
        <taxon>Carex subgen. Euthyceras</taxon>
    </lineage>
</organism>
<dbReference type="AlphaFoldDB" id="A0A833VVY5"/>
<keyword evidence="2" id="KW-1185">Reference proteome</keyword>
<accession>A0A833VVY5</accession>
<evidence type="ECO:0000313" key="2">
    <source>
        <dbReference type="Proteomes" id="UP000623129"/>
    </source>
</evidence>
<dbReference type="EMBL" id="SWLB01000008">
    <property type="protein sequence ID" value="KAF3335279.1"/>
    <property type="molecule type" value="Genomic_DNA"/>
</dbReference>
<protein>
    <submittedName>
        <fullName evidence="1">Uncharacterized protein</fullName>
    </submittedName>
</protein>
<dbReference type="Proteomes" id="UP000623129">
    <property type="component" value="Unassembled WGS sequence"/>
</dbReference>
<dbReference type="PANTHER" id="PTHR34061">
    <property type="entry name" value="PROTEIN, PUTATIVE-RELATED"/>
    <property type="match status" value="1"/>
</dbReference>
<gene>
    <name evidence="1" type="ORF">FCM35_KLT19786</name>
</gene>
<dbReference type="PANTHER" id="PTHR34061:SF9">
    <property type="entry name" value="FIBER PROTEIN FB17"/>
    <property type="match status" value="1"/>
</dbReference>
<evidence type="ECO:0000313" key="1">
    <source>
        <dbReference type="EMBL" id="KAF3335279.1"/>
    </source>
</evidence>